<evidence type="ECO:0000313" key="3">
    <source>
        <dbReference type="EMBL" id="KAK7861179.1"/>
    </source>
</evidence>
<feature type="compositionally biased region" description="Polar residues" evidence="1">
    <location>
        <begin position="618"/>
        <end position="634"/>
    </location>
</feature>
<feature type="region of interest" description="Disordered" evidence="1">
    <location>
        <begin position="83"/>
        <end position="129"/>
    </location>
</feature>
<feature type="compositionally biased region" description="Acidic residues" evidence="1">
    <location>
        <begin position="35"/>
        <end position="54"/>
    </location>
</feature>
<accession>A0AAW0MDL8</accession>
<proteinExistence type="predicted"/>
<evidence type="ECO:0000259" key="2">
    <source>
        <dbReference type="Pfam" id="PF08729"/>
    </source>
</evidence>
<dbReference type="GO" id="GO:0005634">
    <property type="term" value="C:nucleus"/>
    <property type="evidence" value="ECO:0007669"/>
    <property type="project" value="TreeGrafter"/>
</dbReference>
<feature type="compositionally biased region" description="Basic and acidic residues" evidence="1">
    <location>
        <begin position="583"/>
        <end position="607"/>
    </location>
</feature>
<comment type="caution">
    <text evidence="3">The sequence shown here is derived from an EMBL/GenBank/DDBJ whole genome shotgun (WGS) entry which is preliminary data.</text>
</comment>
<feature type="compositionally biased region" description="Basic and acidic residues" evidence="1">
    <location>
        <begin position="104"/>
        <end position="118"/>
    </location>
</feature>
<feature type="region of interest" description="Disordered" evidence="1">
    <location>
        <begin position="498"/>
        <end position="634"/>
    </location>
</feature>
<keyword evidence="4" id="KW-1185">Reference proteome</keyword>
<dbReference type="Pfam" id="PF08729">
    <property type="entry name" value="HUN"/>
    <property type="match status" value="1"/>
</dbReference>
<dbReference type="EMBL" id="PKMF04000003">
    <property type="protein sequence ID" value="KAK7861179.1"/>
    <property type="molecule type" value="Genomic_DNA"/>
</dbReference>
<organism evidence="3 4">
    <name type="scientific">Quercus suber</name>
    <name type="common">Cork oak</name>
    <dbReference type="NCBI Taxonomy" id="58331"/>
    <lineage>
        <taxon>Eukaryota</taxon>
        <taxon>Viridiplantae</taxon>
        <taxon>Streptophyta</taxon>
        <taxon>Embryophyta</taxon>
        <taxon>Tracheophyta</taxon>
        <taxon>Spermatophyta</taxon>
        <taxon>Magnoliopsida</taxon>
        <taxon>eudicotyledons</taxon>
        <taxon>Gunneridae</taxon>
        <taxon>Pentapetalae</taxon>
        <taxon>rosids</taxon>
        <taxon>fabids</taxon>
        <taxon>Fagales</taxon>
        <taxon>Fagaceae</taxon>
        <taxon>Quercus</taxon>
    </lineage>
</organism>
<protein>
    <submittedName>
        <fullName evidence="3">Ubinuclein-1</fullName>
    </submittedName>
</protein>
<feature type="region of interest" description="Disordered" evidence="1">
    <location>
        <begin position="316"/>
        <end position="338"/>
    </location>
</feature>
<dbReference type="Proteomes" id="UP000237347">
    <property type="component" value="Unassembled WGS sequence"/>
</dbReference>
<reference evidence="3 4" key="1">
    <citation type="journal article" date="2018" name="Sci. Data">
        <title>The draft genome sequence of cork oak.</title>
        <authorList>
            <person name="Ramos A.M."/>
            <person name="Usie A."/>
            <person name="Barbosa P."/>
            <person name="Barros P.M."/>
            <person name="Capote T."/>
            <person name="Chaves I."/>
            <person name="Simoes F."/>
            <person name="Abreu I."/>
            <person name="Carrasquinho I."/>
            <person name="Faro C."/>
            <person name="Guimaraes J.B."/>
            <person name="Mendonca D."/>
            <person name="Nobrega F."/>
            <person name="Rodrigues L."/>
            <person name="Saibo N.J.M."/>
            <person name="Varela M.C."/>
            <person name="Egas C."/>
            <person name="Matos J."/>
            <person name="Miguel C.M."/>
            <person name="Oliveira M.M."/>
            <person name="Ricardo C.P."/>
            <person name="Goncalves S."/>
        </authorList>
    </citation>
    <scope>NUCLEOTIDE SEQUENCE [LARGE SCALE GENOMIC DNA]</scope>
    <source>
        <strain evidence="4">cv. HL8</strain>
    </source>
</reference>
<sequence>MGQPTENEVTDEPGPHRFSAVIEKIERLYMGKDSSDDEDQRDLPDDDQYDTEDSFIDDAELDEYFEVDNSAIKHDGFFVNRGKLERINEPAVLPNQQPKKRRRRDLEKGHVENDDHHAPSKHVKKGKTAATKIAAMFMKDSTSPSQNLAVTSEQFQDVKFQNQLSAPGIPSKKKSVDTKMAFDPSLKASNGDASVSLAEVRDIDKQKTGAVHSKNLGDKLKDASGPFDTSHQKYMDKSAYAQSKSLSGKPLNNVDQLESSIRPKEKNGIRELSDNNFSEDKYATVQTTKVTHRKDGSNVRPKSSLEKAIRELEKMVAESRPPAVDNQEADNSSQGVKRRLPREIKLKLAKVARLARNLKVMISMGLSAKQEKDDRFQLIKKEVVEMIKTQPPSLELKAFGQQAGASDDFQELCSEEKGVLKKKFIMDVAMEDKICDLYDLFVDLAQLWPNGFMDNHGIKRAICRAKDRRRALYTKHKEQEKIKRKKMLAPKIEETVRVETNSIAQPQPMRERLSTETGSQGLTSANRPVSSTTAAVRAHSPSTNGPLNLDKIKQEKLKGTSSNSLDDARVSDGGVTKKKVKRKPEIELHETNFRPDKLPSQQGEEKHKPLKQAAALPQKSNIPSTALPSVEQSS</sequence>
<feature type="domain" description="Hpc2-related" evidence="2">
    <location>
        <begin position="44"/>
        <end position="85"/>
    </location>
</feature>
<dbReference type="GO" id="GO:0006325">
    <property type="term" value="P:chromatin organization"/>
    <property type="evidence" value="ECO:0007669"/>
    <property type="project" value="TreeGrafter"/>
</dbReference>
<feature type="region of interest" description="Disordered" evidence="1">
    <location>
        <begin position="183"/>
        <end position="231"/>
    </location>
</feature>
<dbReference type="PANTHER" id="PTHR21669">
    <property type="entry name" value="CAPZ-INTERACTING PROTEIN AND RELATED PROTEINS"/>
    <property type="match status" value="1"/>
</dbReference>
<dbReference type="AlphaFoldDB" id="A0AAW0MDL8"/>
<dbReference type="PANTHER" id="PTHR21669:SF28">
    <property type="entry name" value="YEMANUCLEIN"/>
    <property type="match status" value="1"/>
</dbReference>
<name>A0AAW0MDL8_QUESU</name>
<feature type="compositionally biased region" description="Polar residues" evidence="1">
    <location>
        <begin position="515"/>
        <end position="546"/>
    </location>
</feature>
<dbReference type="InterPro" id="IPR014840">
    <property type="entry name" value="HRD"/>
</dbReference>
<feature type="region of interest" description="Disordered" evidence="1">
    <location>
        <begin position="28"/>
        <end position="54"/>
    </location>
</feature>
<gene>
    <name evidence="3" type="primary">UBN1_0</name>
    <name evidence="3" type="ORF">CFP56_024395</name>
</gene>
<evidence type="ECO:0000313" key="4">
    <source>
        <dbReference type="Proteomes" id="UP000237347"/>
    </source>
</evidence>
<evidence type="ECO:0000256" key="1">
    <source>
        <dbReference type="SAM" id="MobiDB-lite"/>
    </source>
</evidence>